<protein>
    <recommendedName>
        <fullName evidence="1">DinB-like domain-containing protein</fullName>
    </recommendedName>
</protein>
<dbReference type="EMBL" id="MQUB01000001">
    <property type="protein sequence ID" value="PQB04544.1"/>
    <property type="molecule type" value="Genomic_DNA"/>
</dbReference>
<feature type="domain" description="DinB-like" evidence="1">
    <location>
        <begin position="26"/>
        <end position="152"/>
    </location>
</feature>
<dbReference type="Gene3D" id="1.20.120.450">
    <property type="entry name" value="dinb family like domain"/>
    <property type="match status" value="1"/>
</dbReference>
<evidence type="ECO:0000313" key="2">
    <source>
        <dbReference type="EMBL" id="PQB04544.1"/>
    </source>
</evidence>
<organism evidence="2 3">
    <name type="scientific">Aureitalea marina</name>
    <dbReference type="NCBI Taxonomy" id="930804"/>
    <lineage>
        <taxon>Bacteria</taxon>
        <taxon>Pseudomonadati</taxon>
        <taxon>Bacteroidota</taxon>
        <taxon>Flavobacteriia</taxon>
        <taxon>Flavobacteriales</taxon>
        <taxon>Flavobacteriaceae</taxon>
        <taxon>Aureitalea</taxon>
    </lineage>
</organism>
<name>A0A2S7KPI4_9FLAO</name>
<evidence type="ECO:0000313" key="3">
    <source>
        <dbReference type="Proteomes" id="UP000239800"/>
    </source>
</evidence>
<comment type="caution">
    <text evidence="2">The sequence shown here is derived from an EMBL/GenBank/DDBJ whole genome shotgun (WGS) entry which is preliminary data.</text>
</comment>
<evidence type="ECO:0000259" key="1">
    <source>
        <dbReference type="Pfam" id="PF12867"/>
    </source>
</evidence>
<gene>
    <name evidence="2" type="ORF">BST85_06255</name>
</gene>
<accession>A0A2S7KPI4</accession>
<dbReference type="InterPro" id="IPR024775">
    <property type="entry name" value="DinB-like"/>
</dbReference>
<dbReference type="RefSeq" id="WP_104812471.1">
    <property type="nucleotide sequence ID" value="NZ_MQUB01000001.1"/>
</dbReference>
<reference evidence="2 3" key="1">
    <citation type="submission" date="2016-11" db="EMBL/GenBank/DDBJ databases">
        <title>Trade-off between light-utilization and light-protection in marine flavobacteria.</title>
        <authorList>
            <person name="Kumagai Y."/>
        </authorList>
    </citation>
    <scope>NUCLEOTIDE SEQUENCE [LARGE SCALE GENOMIC DNA]</scope>
    <source>
        <strain evidence="2 3">NBRC 107741</strain>
    </source>
</reference>
<dbReference type="Pfam" id="PF12867">
    <property type="entry name" value="DinB_2"/>
    <property type="match status" value="1"/>
</dbReference>
<dbReference type="OrthoDB" id="9814103at2"/>
<proteinExistence type="predicted"/>
<dbReference type="Proteomes" id="UP000239800">
    <property type="component" value="Unassembled WGS sequence"/>
</dbReference>
<sequence>MSSKIDELIAQYHSLHNGQPWMGRSFHATWLQINEEVSFSKPIQGAPSIAQLVDHLTFWRKQALDKIAHGQFEAGDNDPDNWKTNTQLKVEGWNAIRLRYASVLKDYLGQLSQRDDSFLERTYQDPDFKKDLTYAELLQGVLHHDIYHLGQIRLILSALSGE</sequence>
<dbReference type="InterPro" id="IPR034660">
    <property type="entry name" value="DinB/YfiT-like"/>
</dbReference>
<dbReference type="AlphaFoldDB" id="A0A2S7KPI4"/>
<keyword evidence="3" id="KW-1185">Reference proteome</keyword>
<dbReference type="SUPFAM" id="SSF109854">
    <property type="entry name" value="DinB/YfiT-like putative metalloenzymes"/>
    <property type="match status" value="1"/>
</dbReference>